<protein>
    <submittedName>
        <fullName evidence="3">Anthranilate/aminodeoxychorismate synthase component II</fullName>
    </submittedName>
</protein>
<dbReference type="Pfam" id="PF00117">
    <property type="entry name" value="GATase"/>
    <property type="match status" value="1"/>
</dbReference>
<dbReference type="GO" id="GO:0000162">
    <property type="term" value="P:L-tryptophan biosynthetic process"/>
    <property type="evidence" value="ECO:0007669"/>
    <property type="project" value="TreeGrafter"/>
</dbReference>
<dbReference type="Proteomes" id="UP000187074">
    <property type="component" value="Unassembled WGS sequence"/>
</dbReference>
<accession>A0A1R1AE53</accession>
<dbReference type="PRINTS" id="PR00099">
    <property type="entry name" value="CPSGATASE"/>
</dbReference>
<dbReference type="PANTHER" id="PTHR43418:SF4">
    <property type="entry name" value="MULTIFUNCTIONAL TRYPTOPHAN BIOSYNTHESIS PROTEIN"/>
    <property type="match status" value="1"/>
</dbReference>
<keyword evidence="1" id="KW-0315">Glutamine amidotransferase</keyword>
<name>A0A1R1AE53_PAELA</name>
<dbReference type="NCBIfam" id="NF005799">
    <property type="entry name" value="PRK07649.1"/>
    <property type="match status" value="1"/>
</dbReference>
<evidence type="ECO:0000259" key="2">
    <source>
        <dbReference type="Pfam" id="PF00117"/>
    </source>
</evidence>
<evidence type="ECO:0000313" key="3">
    <source>
        <dbReference type="EMBL" id="OME83856.1"/>
    </source>
</evidence>
<dbReference type="CDD" id="cd01743">
    <property type="entry name" value="GATase1_Anthranilate_Synthase"/>
    <property type="match status" value="1"/>
</dbReference>
<dbReference type="PANTHER" id="PTHR43418">
    <property type="entry name" value="MULTIFUNCTIONAL TRYPTOPHAN BIOSYNTHESIS PROTEIN-RELATED"/>
    <property type="match status" value="1"/>
</dbReference>
<proteinExistence type="predicted"/>
<dbReference type="NCBIfam" id="TIGR00566">
    <property type="entry name" value="trpG_papA"/>
    <property type="match status" value="1"/>
</dbReference>
<dbReference type="Gene3D" id="3.40.50.880">
    <property type="match status" value="1"/>
</dbReference>
<dbReference type="STRING" id="1401.BK123_33965"/>
<dbReference type="GO" id="GO:0005829">
    <property type="term" value="C:cytosol"/>
    <property type="evidence" value="ECO:0007669"/>
    <property type="project" value="TreeGrafter"/>
</dbReference>
<evidence type="ECO:0000313" key="4">
    <source>
        <dbReference type="Proteomes" id="UP000187074"/>
    </source>
</evidence>
<dbReference type="SUPFAM" id="SSF52317">
    <property type="entry name" value="Class I glutamine amidotransferase-like"/>
    <property type="match status" value="1"/>
</dbReference>
<comment type="caution">
    <text evidence="3">The sequence shown here is derived from an EMBL/GenBank/DDBJ whole genome shotgun (WGS) entry which is preliminary data.</text>
</comment>
<evidence type="ECO:0000256" key="1">
    <source>
        <dbReference type="ARBA" id="ARBA00022962"/>
    </source>
</evidence>
<dbReference type="OrthoDB" id="9804328at2"/>
<dbReference type="FunFam" id="3.40.50.880:FF:000003">
    <property type="entry name" value="Anthranilate synthase component II"/>
    <property type="match status" value="1"/>
</dbReference>
<dbReference type="EMBL" id="MRTF01000029">
    <property type="protein sequence ID" value="OME83856.1"/>
    <property type="molecule type" value="Genomic_DNA"/>
</dbReference>
<reference evidence="3 4" key="1">
    <citation type="submission" date="2016-11" db="EMBL/GenBank/DDBJ databases">
        <title>Paenibacillus species isolates.</title>
        <authorList>
            <person name="Beno S.M."/>
        </authorList>
    </citation>
    <scope>NUCLEOTIDE SEQUENCE [LARGE SCALE GENOMIC DNA]</scope>
    <source>
        <strain evidence="3 4">FSL F4-0100</strain>
    </source>
</reference>
<gene>
    <name evidence="3" type="ORF">BK123_33965</name>
</gene>
<organism evidence="3 4">
    <name type="scientific">Paenibacillus lautus</name>
    <name type="common">Bacillus lautus</name>
    <dbReference type="NCBI Taxonomy" id="1401"/>
    <lineage>
        <taxon>Bacteria</taxon>
        <taxon>Bacillati</taxon>
        <taxon>Bacillota</taxon>
        <taxon>Bacilli</taxon>
        <taxon>Bacillales</taxon>
        <taxon>Paenibacillaceae</taxon>
        <taxon>Paenibacillus</taxon>
    </lineage>
</organism>
<dbReference type="PROSITE" id="PS51273">
    <property type="entry name" value="GATASE_TYPE_1"/>
    <property type="match status" value="1"/>
</dbReference>
<dbReference type="InterPro" id="IPR050472">
    <property type="entry name" value="Anth_synth/Amidotransfase"/>
</dbReference>
<dbReference type="InterPro" id="IPR017926">
    <property type="entry name" value="GATASE"/>
</dbReference>
<dbReference type="PRINTS" id="PR00096">
    <property type="entry name" value="GATASE"/>
</dbReference>
<dbReference type="RefSeq" id="WP_076326686.1">
    <property type="nucleotide sequence ID" value="NZ_JBCMXI010000012.1"/>
</dbReference>
<dbReference type="GO" id="GO:0004049">
    <property type="term" value="F:anthranilate synthase activity"/>
    <property type="evidence" value="ECO:0007669"/>
    <property type="project" value="TreeGrafter"/>
</dbReference>
<dbReference type="InterPro" id="IPR029062">
    <property type="entry name" value="Class_I_gatase-like"/>
</dbReference>
<dbReference type="PRINTS" id="PR00097">
    <property type="entry name" value="ANTSNTHASEII"/>
</dbReference>
<feature type="domain" description="Glutamine amidotransferase" evidence="2">
    <location>
        <begin position="3"/>
        <end position="186"/>
    </location>
</feature>
<sequence length="193" mass="21298">MILVIDNYDSFTYNLVQYLGELGEEVKVYRNDEIDIAGIEALAPDHILISPGPCTPNEAGISLDVISHFKGVIPIFGVCLGHQAIGQAFGGNVIRAERLMHGKTSAIQHTGGSVFEGLPVPFTATRYHSLIVEKETLPDELEITAWTEEGEIMGLRHKHYPIEGVQFHPESIITDHGHQMLRNFLKRTAGTKA</sequence>
<dbReference type="AlphaFoldDB" id="A0A1R1AE53"/>
<dbReference type="InterPro" id="IPR006221">
    <property type="entry name" value="TrpG/PapA_dom"/>
</dbReference>